<feature type="region of interest" description="Disordered" evidence="1">
    <location>
        <begin position="1"/>
        <end position="35"/>
    </location>
</feature>
<evidence type="ECO:0000313" key="3">
    <source>
        <dbReference type="Proteomes" id="UP000245956"/>
    </source>
</evidence>
<dbReference type="AlphaFoldDB" id="A0A2U3EI99"/>
<evidence type="ECO:0000256" key="1">
    <source>
        <dbReference type="SAM" id="MobiDB-lite"/>
    </source>
</evidence>
<reference evidence="2 3" key="1">
    <citation type="journal article" date="2016" name="Front. Microbiol.">
        <title>Genome and transcriptome sequences reveal the specific parasitism of the nematophagous Purpureocillium lilacinum 36-1.</title>
        <authorList>
            <person name="Xie J."/>
            <person name="Li S."/>
            <person name="Mo C."/>
            <person name="Xiao X."/>
            <person name="Peng D."/>
            <person name="Wang G."/>
            <person name="Xiao Y."/>
        </authorList>
    </citation>
    <scope>NUCLEOTIDE SEQUENCE [LARGE SCALE GENOMIC DNA]</scope>
    <source>
        <strain evidence="2 3">36-1</strain>
    </source>
</reference>
<protein>
    <submittedName>
        <fullName evidence="2">Uncharacterized protein</fullName>
    </submittedName>
</protein>
<accession>A0A2U3EI99</accession>
<dbReference type="EMBL" id="LCWV01000003">
    <property type="protein sequence ID" value="PWI74238.1"/>
    <property type="molecule type" value="Genomic_DNA"/>
</dbReference>
<comment type="caution">
    <text evidence="2">The sequence shown here is derived from an EMBL/GenBank/DDBJ whole genome shotgun (WGS) entry which is preliminary data.</text>
</comment>
<feature type="region of interest" description="Disordered" evidence="1">
    <location>
        <begin position="124"/>
        <end position="148"/>
    </location>
</feature>
<proteinExistence type="predicted"/>
<dbReference type="Proteomes" id="UP000245956">
    <property type="component" value="Unassembled WGS sequence"/>
</dbReference>
<organism evidence="2 3">
    <name type="scientific">Purpureocillium lilacinum</name>
    <name type="common">Paecilomyces lilacinus</name>
    <dbReference type="NCBI Taxonomy" id="33203"/>
    <lineage>
        <taxon>Eukaryota</taxon>
        <taxon>Fungi</taxon>
        <taxon>Dikarya</taxon>
        <taxon>Ascomycota</taxon>
        <taxon>Pezizomycotina</taxon>
        <taxon>Sordariomycetes</taxon>
        <taxon>Hypocreomycetidae</taxon>
        <taxon>Hypocreales</taxon>
        <taxon>Ophiocordycipitaceae</taxon>
        <taxon>Purpureocillium</taxon>
    </lineage>
</organism>
<sequence>MPEPTMAWPACQPTPDGRPGTPGARPIRRLKGRPGGWIRPCTVGLEEEDGDAVERQGAQRRWYQGATAAAERRRGRGCSQTRAATSRFYAHSKTAPLRAGHSPGEGEGRVLLSLDDGRCANRTARAWRHRSAEKAKRRRDRQDPSRPLPSMAWHGMAWHGSLLFELLAAGVTHFPPTRAGR</sequence>
<feature type="compositionally biased region" description="Basic and acidic residues" evidence="1">
    <location>
        <begin position="130"/>
        <end position="144"/>
    </location>
</feature>
<gene>
    <name evidence="2" type="ORF">PCL_07552</name>
</gene>
<evidence type="ECO:0000313" key="2">
    <source>
        <dbReference type="EMBL" id="PWI74238.1"/>
    </source>
</evidence>
<name>A0A2U3EI99_PURLI</name>